<dbReference type="Proteomes" id="UP000264310">
    <property type="component" value="Unassembled WGS sequence"/>
</dbReference>
<organism evidence="2 3">
    <name type="scientific">Fulvimarina endophytica</name>
    <dbReference type="NCBI Taxonomy" id="2293836"/>
    <lineage>
        <taxon>Bacteria</taxon>
        <taxon>Pseudomonadati</taxon>
        <taxon>Pseudomonadota</taxon>
        <taxon>Alphaproteobacteria</taxon>
        <taxon>Hyphomicrobiales</taxon>
        <taxon>Aurantimonadaceae</taxon>
        <taxon>Fulvimarina</taxon>
    </lineage>
</organism>
<comment type="caution">
    <text evidence="2">The sequence shown here is derived from an EMBL/GenBank/DDBJ whole genome shotgun (WGS) entry which is preliminary data.</text>
</comment>
<feature type="transmembrane region" description="Helical" evidence="1">
    <location>
        <begin position="12"/>
        <end position="31"/>
    </location>
</feature>
<name>A0A371X723_9HYPH</name>
<sequence length="95" mass="10555">MNQTMETVRAWFAPGILIVFLVQAASSLTWVNGIDGRSKMNERDIARSDARISTLEKVGGESSSRMAVMESQLKNVVGLLERIDARMEARSESRP</sequence>
<dbReference type="RefSeq" id="WP_116681928.1">
    <property type="nucleotide sequence ID" value="NZ_QURL01000002.1"/>
</dbReference>
<keyword evidence="1" id="KW-0472">Membrane</keyword>
<dbReference type="EMBL" id="QURL01000002">
    <property type="protein sequence ID" value="RFC65030.1"/>
    <property type="molecule type" value="Genomic_DNA"/>
</dbReference>
<keyword evidence="1" id="KW-1133">Transmembrane helix</keyword>
<evidence type="ECO:0000256" key="1">
    <source>
        <dbReference type="SAM" id="Phobius"/>
    </source>
</evidence>
<dbReference type="AlphaFoldDB" id="A0A371X723"/>
<evidence type="ECO:0000313" key="3">
    <source>
        <dbReference type="Proteomes" id="UP000264310"/>
    </source>
</evidence>
<reference evidence="2 3" key="1">
    <citation type="submission" date="2018-08" db="EMBL/GenBank/DDBJ databases">
        <title>Fulvimarina sp. 85, whole genome shotgun sequence.</title>
        <authorList>
            <person name="Tuo L."/>
        </authorList>
    </citation>
    <scope>NUCLEOTIDE SEQUENCE [LARGE SCALE GENOMIC DNA]</scope>
    <source>
        <strain evidence="2 3">85</strain>
    </source>
</reference>
<keyword evidence="3" id="KW-1185">Reference proteome</keyword>
<proteinExistence type="predicted"/>
<accession>A0A371X723</accession>
<protein>
    <submittedName>
        <fullName evidence="2">Uncharacterized protein</fullName>
    </submittedName>
</protein>
<gene>
    <name evidence="2" type="ORF">DYI37_03965</name>
</gene>
<keyword evidence="1" id="KW-0812">Transmembrane</keyword>
<evidence type="ECO:0000313" key="2">
    <source>
        <dbReference type="EMBL" id="RFC65030.1"/>
    </source>
</evidence>